<dbReference type="STRING" id="765913.ThidrDRAFT_2414"/>
<feature type="transmembrane region" description="Helical" evidence="17">
    <location>
        <begin position="369"/>
        <end position="397"/>
    </location>
</feature>
<dbReference type="FunFam" id="1.20.1730.10:FF:000001">
    <property type="entry name" value="Cation/acetate symporter ActP"/>
    <property type="match status" value="1"/>
</dbReference>
<evidence type="ECO:0000256" key="17">
    <source>
        <dbReference type="SAM" id="Phobius"/>
    </source>
</evidence>
<dbReference type="PROSITE" id="PS00456">
    <property type="entry name" value="NA_SOLUT_SYMP_1"/>
    <property type="match status" value="1"/>
</dbReference>
<keyword evidence="5" id="KW-1003">Cell membrane</keyword>
<organism evidence="19 20">
    <name type="scientific">Thiorhodococcus drewsii AZ1</name>
    <dbReference type="NCBI Taxonomy" id="765913"/>
    <lineage>
        <taxon>Bacteria</taxon>
        <taxon>Pseudomonadati</taxon>
        <taxon>Pseudomonadota</taxon>
        <taxon>Gammaproteobacteria</taxon>
        <taxon>Chromatiales</taxon>
        <taxon>Chromatiaceae</taxon>
        <taxon>Thiorhodococcus</taxon>
    </lineage>
</organism>
<keyword evidence="9 17" id="KW-1133">Transmembrane helix</keyword>
<keyword evidence="8" id="KW-0769">Symport</keyword>
<dbReference type="GO" id="GO:0006847">
    <property type="term" value="P:plasma membrane acetate transport"/>
    <property type="evidence" value="ECO:0007669"/>
    <property type="project" value="TreeGrafter"/>
</dbReference>
<keyword evidence="12 17" id="KW-0472">Membrane</keyword>
<keyword evidence="13" id="KW-0739">Sodium transport</keyword>
<feature type="transmembrane region" description="Helical" evidence="17">
    <location>
        <begin position="107"/>
        <end position="125"/>
    </location>
</feature>
<evidence type="ECO:0000256" key="15">
    <source>
        <dbReference type="ARBA" id="ARBA00032392"/>
    </source>
</evidence>
<comment type="similarity">
    <text evidence="2 16">Belongs to the sodium:solute symporter (SSF) (TC 2.A.21) family.</text>
</comment>
<evidence type="ECO:0000256" key="7">
    <source>
        <dbReference type="ARBA" id="ARBA00022692"/>
    </source>
</evidence>
<keyword evidence="4" id="KW-0813">Transport</keyword>
<dbReference type="Proteomes" id="UP000004200">
    <property type="component" value="Unassembled WGS sequence"/>
</dbReference>
<evidence type="ECO:0000256" key="9">
    <source>
        <dbReference type="ARBA" id="ARBA00022989"/>
    </source>
</evidence>
<keyword evidence="6" id="KW-0997">Cell inner membrane</keyword>
<dbReference type="OrthoDB" id="9764416at2"/>
<dbReference type="NCBIfam" id="NF006903">
    <property type="entry name" value="PRK09395.1"/>
    <property type="match status" value="1"/>
</dbReference>
<dbReference type="eggNOG" id="COG4147">
    <property type="taxonomic scope" value="Bacteria"/>
</dbReference>
<dbReference type="GO" id="GO:0015293">
    <property type="term" value="F:symporter activity"/>
    <property type="evidence" value="ECO:0007669"/>
    <property type="project" value="UniProtKB-KW"/>
</dbReference>
<evidence type="ECO:0000256" key="13">
    <source>
        <dbReference type="ARBA" id="ARBA00023201"/>
    </source>
</evidence>
<dbReference type="InterPro" id="IPR050277">
    <property type="entry name" value="Sodium:Solute_Symporter"/>
</dbReference>
<evidence type="ECO:0000256" key="8">
    <source>
        <dbReference type="ARBA" id="ARBA00022847"/>
    </source>
</evidence>
<feature type="transmembrane region" description="Helical" evidence="17">
    <location>
        <begin position="184"/>
        <end position="203"/>
    </location>
</feature>
<feature type="chain" id="PRO_5003428342" description="Cation/acetate symporter ActP" evidence="18">
    <location>
        <begin position="22"/>
        <end position="572"/>
    </location>
</feature>
<dbReference type="Pfam" id="PF00474">
    <property type="entry name" value="SSF"/>
    <property type="match status" value="1"/>
</dbReference>
<gene>
    <name evidence="19" type="ORF">ThidrDRAFT_2414</name>
</gene>
<keyword evidence="7 17" id="KW-0812">Transmembrane</keyword>
<keyword evidence="20" id="KW-1185">Reference proteome</keyword>
<dbReference type="InterPro" id="IPR038377">
    <property type="entry name" value="Na/Glc_symporter_sf"/>
</dbReference>
<proteinExistence type="inferred from homology"/>
<feature type="transmembrane region" description="Helical" evidence="17">
    <location>
        <begin position="443"/>
        <end position="467"/>
    </location>
</feature>
<evidence type="ECO:0000256" key="18">
    <source>
        <dbReference type="SAM" id="SignalP"/>
    </source>
</evidence>
<dbReference type="RefSeq" id="WP_007041127.1">
    <property type="nucleotide sequence ID" value="NZ_AFWT01000016.1"/>
</dbReference>
<evidence type="ECO:0000256" key="5">
    <source>
        <dbReference type="ARBA" id="ARBA00022475"/>
    </source>
</evidence>
<dbReference type="GO" id="GO:0006814">
    <property type="term" value="P:sodium ion transport"/>
    <property type="evidence" value="ECO:0007669"/>
    <property type="project" value="UniProtKB-KW"/>
</dbReference>
<dbReference type="PROSITE" id="PS50283">
    <property type="entry name" value="NA_SOLUT_SYMP_3"/>
    <property type="match status" value="1"/>
</dbReference>
<dbReference type="PATRIC" id="fig|765913.3.peg.2453"/>
<protein>
    <recommendedName>
        <fullName evidence="3">Cation/acetate symporter ActP</fullName>
    </recommendedName>
    <alternativeName>
        <fullName evidence="15">Acetate permease</fullName>
    </alternativeName>
    <alternativeName>
        <fullName evidence="14">Acetate transporter ActP</fullName>
    </alternativeName>
</protein>
<evidence type="ECO:0000256" key="14">
    <source>
        <dbReference type="ARBA" id="ARBA00031561"/>
    </source>
</evidence>
<accession>G2E2I2</accession>
<keyword evidence="10" id="KW-0915">Sodium</keyword>
<dbReference type="InterPro" id="IPR018212">
    <property type="entry name" value="Na/solute_symporter_CS"/>
</dbReference>
<dbReference type="NCBIfam" id="TIGR00813">
    <property type="entry name" value="sss"/>
    <property type="match status" value="1"/>
</dbReference>
<feature type="transmembrane region" description="Helical" evidence="17">
    <location>
        <begin position="512"/>
        <end position="540"/>
    </location>
</feature>
<dbReference type="PROSITE" id="PS00457">
    <property type="entry name" value="NA_SOLUT_SYMP_2"/>
    <property type="match status" value="1"/>
</dbReference>
<feature type="transmembrane region" description="Helical" evidence="17">
    <location>
        <begin position="36"/>
        <end position="57"/>
    </location>
</feature>
<evidence type="ECO:0000313" key="20">
    <source>
        <dbReference type="Proteomes" id="UP000004200"/>
    </source>
</evidence>
<dbReference type="AlphaFoldDB" id="G2E2I2"/>
<dbReference type="PANTHER" id="PTHR48086:SF6">
    <property type="entry name" value="CATION_ACETATE SYMPORTER ACTP"/>
    <property type="match status" value="1"/>
</dbReference>
<evidence type="ECO:0000256" key="16">
    <source>
        <dbReference type="RuleBase" id="RU362091"/>
    </source>
</evidence>
<comment type="subcellular location">
    <subcellularLocation>
        <location evidence="1">Cell inner membrane</location>
        <topology evidence="1">Multi-pass membrane protein</topology>
    </subcellularLocation>
</comment>
<keyword evidence="18" id="KW-0732">Signal</keyword>
<evidence type="ECO:0000256" key="6">
    <source>
        <dbReference type="ARBA" id="ARBA00022519"/>
    </source>
</evidence>
<dbReference type="GO" id="GO:0015123">
    <property type="term" value="F:acetate transmembrane transporter activity"/>
    <property type="evidence" value="ECO:0007669"/>
    <property type="project" value="TreeGrafter"/>
</dbReference>
<evidence type="ECO:0000256" key="11">
    <source>
        <dbReference type="ARBA" id="ARBA00023065"/>
    </source>
</evidence>
<feature type="transmembrane region" description="Helical" evidence="17">
    <location>
        <begin position="215"/>
        <end position="235"/>
    </location>
</feature>
<feature type="transmembrane region" description="Helical" evidence="17">
    <location>
        <begin position="418"/>
        <end position="437"/>
    </location>
</feature>
<keyword evidence="11" id="KW-0406">Ion transport</keyword>
<evidence type="ECO:0000256" key="10">
    <source>
        <dbReference type="ARBA" id="ARBA00023053"/>
    </source>
</evidence>
<evidence type="ECO:0000256" key="3">
    <source>
        <dbReference type="ARBA" id="ARBA00018047"/>
    </source>
</evidence>
<dbReference type="EMBL" id="AFWT01000016">
    <property type="protein sequence ID" value="EGV30782.1"/>
    <property type="molecule type" value="Genomic_DNA"/>
</dbReference>
<comment type="caution">
    <text evidence="19">The sequence shown here is derived from an EMBL/GenBank/DDBJ whole genome shotgun (WGS) entry which is preliminary data.</text>
</comment>
<dbReference type="InterPro" id="IPR001734">
    <property type="entry name" value="Na/solute_symporter"/>
</dbReference>
<evidence type="ECO:0000256" key="4">
    <source>
        <dbReference type="ARBA" id="ARBA00022448"/>
    </source>
</evidence>
<dbReference type="CDD" id="cd11480">
    <property type="entry name" value="SLC5sbd_u4"/>
    <property type="match status" value="1"/>
</dbReference>
<evidence type="ECO:0000256" key="2">
    <source>
        <dbReference type="ARBA" id="ARBA00006434"/>
    </source>
</evidence>
<feature type="transmembrane region" description="Helical" evidence="17">
    <location>
        <begin position="474"/>
        <end position="492"/>
    </location>
</feature>
<evidence type="ECO:0000256" key="1">
    <source>
        <dbReference type="ARBA" id="ARBA00004429"/>
    </source>
</evidence>
<feature type="transmembrane region" description="Helical" evidence="17">
    <location>
        <begin position="267"/>
        <end position="289"/>
    </location>
</feature>
<dbReference type="GO" id="GO:0005886">
    <property type="term" value="C:plasma membrane"/>
    <property type="evidence" value="ECO:0007669"/>
    <property type="project" value="UniProtKB-SubCell"/>
</dbReference>
<sequence length="572" mass="60356">MKRFAIWGTLLALLTPFVLVAAPAMTGEVEMQTINYTAIGMFLLFVAGTLGITYWAAKRTRSAKDFYTAGGGITGFQNGLAIAGDFMSAASFLGISGLVFASGYDGLIYSIGFLVGWPVIMFLIAEQIRNLGKFTFADVSSYRFGQTPIRSMAAISSLVVVAFYLIAQMVGAGKLIQLLFGLEYWIAVVAVGVLMMVYVIFGGMTATTWVQIIKAMLLLAGATFMALASLAHFGFSPEEMFRQAVAVHPKGDAIMGPGTLVTDPLNAISLGLALMFGTAGLPHILMRFFTVPDAKEARKSVFYATGFIGYFYILTFIIGFAAIVLLTQHPEFFKPGALLDGTIVDVKGVSGGTNMVAIRLAEAVGGNLFLGFISAVAFATILAVVSGLTLAGASAISHDLYASVIARGRSNEATEIRVSKFATFALGLVAIGLGIAFETQNVAFMVGLAFAIAASANFPVLITSIFWGKMTTRGAVVGGLVGLISAVILTILSKAVWGDVLGHTAMVDGKEIAVGLIGLNNPAIISMPLAFFFIWLVSLLDNSERAKLDRAAFDAQKIRCETGIGAEGAASH</sequence>
<dbReference type="PANTHER" id="PTHR48086">
    <property type="entry name" value="SODIUM/PROLINE SYMPORTER-RELATED"/>
    <property type="match status" value="1"/>
</dbReference>
<feature type="transmembrane region" description="Helical" evidence="17">
    <location>
        <begin position="301"/>
        <end position="326"/>
    </location>
</feature>
<dbReference type="Gene3D" id="1.20.1730.10">
    <property type="entry name" value="Sodium/glucose cotransporter"/>
    <property type="match status" value="1"/>
</dbReference>
<feature type="transmembrane region" description="Helical" evidence="17">
    <location>
        <begin position="152"/>
        <end position="172"/>
    </location>
</feature>
<evidence type="ECO:0000313" key="19">
    <source>
        <dbReference type="EMBL" id="EGV30782.1"/>
    </source>
</evidence>
<name>G2E2I2_9GAMM</name>
<reference evidence="19 20" key="1">
    <citation type="submission" date="2011-06" db="EMBL/GenBank/DDBJ databases">
        <title>The draft genome of Thiorhodococcus drewsii AZ1.</title>
        <authorList>
            <consortium name="US DOE Joint Genome Institute (JGI-PGF)"/>
            <person name="Lucas S."/>
            <person name="Han J."/>
            <person name="Lapidus A."/>
            <person name="Cheng J.-F."/>
            <person name="Goodwin L."/>
            <person name="Pitluck S."/>
            <person name="Peters L."/>
            <person name="Land M.L."/>
            <person name="Hauser L."/>
            <person name="Vogl K."/>
            <person name="Liu Z."/>
            <person name="Imhoff J."/>
            <person name="Thiel V."/>
            <person name="Frigaard N.-U."/>
            <person name="Bryant D.A."/>
            <person name="Woyke T.J."/>
        </authorList>
    </citation>
    <scope>NUCLEOTIDE SEQUENCE [LARGE SCALE GENOMIC DNA]</scope>
    <source>
        <strain evidence="19 20">AZ1</strain>
    </source>
</reference>
<feature type="signal peptide" evidence="18">
    <location>
        <begin position="1"/>
        <end position="21"/>
    </location>
</feature>
<evidence type="ECO:0000256" key="12">
    <source>
        <dbReference type="ARBA" id="ARBA00023136"/>
    </source>
</evidence>
<feature type="transmembrane region" description="Helical" evidence="17">
    <location>
        <begin position="78"/>
        <end position="101"/>
    </location>
</feature>